<evidence type="ECO:0000313" key="2">
    <source>
        <dbReference type="Proteomes" id="UP000182652"/>
    </source>
</evidence>
<accession>A0A1H4KM42</accession>
<organism evidence="1 2">
    <name type="scientific">Arthrobacter woluwensis</name>
    <dbReference type="NCBI Taxonomy" id="156980"/>
    <lineage>
        <taxon>Bacteria</taxon>
        <taxon>Bacillati</taxon>
        <taxon>Actinomycetota</taxon>
        <taxon>Actinomycetes</taxon>
        <taxon>Micrococcales</taxon>
        <taxon>Micrococcaceae</taxon>
        <taxon>Arthrobacter</taxon>
    </lineage>
</organism>
<proteinExistence type="predicted"/>
<gene>
    <name evidence="1" type="ORF">SAMN04489745_0701</name>
</gene>
<dbReference type="EMBL" id="FNSN01000003">
    <property type="protein sequence ID" value="SEB59306.1"/>
    <property type="molecule type" value="Genomic_DNA"/>
</dbReference>
<dbReference type="SUPFAM" id="SSF75011">
    <property type="entry name" value="3-carboxy-cis,cis-mucoante lactonizing enzyme"/>
    <property type="match status" value="1"/>
</dbReference>
<dbReference type="RefSeq" id="WP_066216104.1">
    <property type="nucleotide sequence ID" value="NZ_FNSN01000003.1"/>
</dbReference>
<dbReference type="InterPro" id="IPR015943">
    <property type="entry name" value="WD40/YVTN_repeat-like_dom_sf"/>
</dbReference>
<name>A0A1H4KM42_9MICC</name>
<sequence length="414" mass="43788">MSSELLLVADQHAGAVHFLDPATGAEVARLDHVVLAEHAGVLGLGGGRCAFVDDGGGAVVVVDPFRRGAPSDDGVERIPVAIPGEHLACDPTGRYLAVTTGLGASWEPWSDLLTVIDRDADGGPRSRRIRTRPGEPGVVVTGVPGEPRVVLRHREPGAIESLPFHAVLEQGVHCPPLRGEILDGFPADGHGDAYDPVTGTLYVATGRGLERVDVDGPEPRPLGVLPWIAPGRAYFLRFDPERRLLVAVLRDGGGNPREWTSWANHLWVHDLGSGRTRTAPLDDGLIFRFALTATGVAVASVHPDGDRLTVLDLGGPDSPDGLPVRGRWELPAMDHAPRPGHEPWDDADRRAIAASPSSELVAVTRGGHGELHLVDTAAPGTAWRTVRMDGPLRDGGHLAWLSASADAPGDTVGR</sequence>
<dbReference type="AlphaFoldDB" id="A0A1H4KM42"/>
<protein>
    <submittedName>
        <fullName evidence="1">Uncharacterized protein</fullName>
    </submittedName>
</protein>
<reference evidence="1 2" key="1">
    <citation type="submission" date="2016-10" db="EMBL/GenBank/DDBJ databases">
        <authorList>
            <person name="de Groot N.N."/>
        </authorList>
    </citation>
    <scope>NUCLEOTIDE SEQUENCE [LARGE SCALE GENOMIC DNA]</scope>
    <source>
        <strain evidence="1 2">DSM 10495</strain>
    </source>
</reference>
<keyword evidence="2" id="KW-1185">Reference proteome</keyword>
<dbReference type="Proteomes" id="UP000182652">
    <property type="component" value="Unassembled WGS sequence"/>
</dbReference>
<dbReference type="STRING" id="156980.SAMN04489745_0701"/>
<evidence type="ECO:0000313" key="1">
    <source>
        <dbReference type="EMBL" id="SEB59306.1"/>
    </source>
</evidence>
<dbReference type="Gene3D" id="2.130.10.10">
    <property type="entry name" value="YVTN repeat-like/Quinoprotein amine dehydrogenase"/>
    <property type="match status" value="1"/>
</dbReference>